<evidence type="ECO:0000256" key="3">
    <source>
        <dbReference type="SAM" id="SignalP"/>
    </source>
</evidence>
<feature type="compositionally biased region" description="Basic and acidic residues" evidence="1">
    <location>
        <begin position="134"/>
        <end position="151"/>
    </location>
</feature>
<protein>
    <recommendedName>
        <fullName evidence="4">DUF6534 domain-containing protein</fullName>
    </recommendedName>
</protein>
<reference evidence="5 6" key="1">
    <citation type="submission" date="2017-04" db="EMBL/GenBank/DDBJ databases">
        <title>Genome Sequence of the Model Brown-Rot Fungus Postia placenta SB12.</title>
        <authorList>
            <consortium name="DOE Joint Genome Institute"/>
            <person name="Gaskell J."/>
            <person name="Kersten P."/>
            <person name="Larrondo L.F."/>
            <person name="Canessa P."/>
            <person name="Martinez D."/>
            <person name="Hibbett D."/>
            <person name="Schmoll M."/>
            <person name="Kubicek C.P."/>
            <person name="Martinez A.T."/>
            <person name="Yadav J."/>
            <person name="Master E."/>
            <person name="Magnuson J.K."/>
            <person name="James T."/>
            <person name="Yaver D."/>
            <person name="Berka R."/>
            <person name="Labutti K."/>
            <person name="Lipzen A."/>
            <person name="Aerts A."/>
            <person name="Barry K."/>
            <person name="Henrissat B."/>
            <person name="Blanchette R."/>
            <person name="Grigoriev I."/>
            <person name="Cullen D."/>
        </authorList>
    </citation>
    <scope>NUCLEOTIDE SEQUENCE [LARGE SCALE GENOMIC DNA]</scope>
    <source>
        <strain evidence="5 6">MAD-698-R-SB12</strain>
    </source>
</reference>
<keyword evidence="6" id="KW-1185">Reference proteome</keyword>
<keyword evidence="2" id="KW-0472">Membrane</keyword>
<dbReference type="AlphaFoldDB" id="A0A1X6NED1"/>
<feature type="chain" id="PRO_5010881937" description="DUF6534 domain-containing protein" evidence="3">
    <location>
        <begin position="20"/>
        <end position="172"/>
    </location>
</feature>
<evidence type="ECO:0000256" key="2">
    <source>
        <dbReference type="SAM" id="Phobius"/>
    </source>
</evidence>
<feature type="region of interest" description="Disordered" evidence="1">
    <location>
        <begin position="134"/>
        <end position="172"/>
    </location>
</feature>
<dbReference type="InterPro" id="IPR045339">
    <property type="entry name" value="DUF6534"/>
</dbReference>
<feature type="domain" description="DUF6534" evidence="4">
    <location>
        <begin position="63"/>
        <end position="115"/>
    </location>
</feature>
<gene>
    <name evidence="5" type="ORF">POSPLADRAFT_1042164</name>
</gene>
<dbReference type="Pfam" id="PF20152">
    <property type="entry name" value="DUF6534"/>
    <property type="match status" value="1"/>
</dbReference>
<dbReference type="RefSeq" id="XP_024343654.1">
    <property type="nucleotide sequence ID" value="XM_024478052.1"/>
</dbReference>
<dbReference type="GeneID" id="36323002"/>
<feature type="signal peptide" evidence="3">
    <location>
        <begin position="1"/>
        <end position="19"/>
    </location>
</feature>
<keyword evidence="3" id="KW-0732">Signal</keyword>
<dbReference type="OrthoDB" id="2748498at2759"/>
<organism evidence="5 6">
    <name type="scientific">Postia placenta MAD-698-R-SB12</name>
    <dbReference type="NCBI Taxonomy" id="670580"/>
    <lineage>
        <taxon>Eukaryota</taxon>
        <taxon>Fungi</taxon>
        <taxon>Dikarya</taxon>
        <taxon>Basidiomycota</taxon>
        <taxon>Agaricomycotina</taxon>
        <taxon>Agaricomycetes</taxon>
        <taxon>Polyporales</taxon>
        <taxon>Adustoporiaceae</taxon>
        <taxon>Rhodonia</taxon>
    </lineage>
</organism>
<keyword evidence="2" id="KW-0812">Transmembrane</keyword>
<dbReference type="Proteomes" id="UP000194127">
    <property type="component" value="Unassembled WGS sequence"/>
</dbReference>
<dbReference type="EMBL" id="KZ110591">
    <property type="protein sequence ID" value="OSX66860.1"/>
    <property type="molecule type" value="Genomic_DNA"/>
</dbReference>
<name>A0A1X6NED1_9APHY</name>
<evidence type="ECO:0000256" key="1">
    <source>
        <dbReference type="SAM" id="MobiDB-lite"/>
    </source>
</evidence>
<dbReference type="STRING" id="670580.A0A1X6NED1"/>
<evidence type="ECO:0000313" key="5">
    <source>
        <dbReference type="EMBL" id="OSX66860.1"/>
    </source>
</evidence>
<evidence type="ECO:0000313" key="6">
    <source>
        <dbReference type="Proteomes" id="UP000194127"/>
    </source>
</evidence>
<sequence>MIWTALWVYVVDGWGRAEALTEIPWESLPSWLIVNHYYWFATIPINGLYRDDWLFTSGLSVSTGIDIILTTYLTVLLRRSRTGYSTSTDSMIRVIVVYTIQTGAVTCGSSCRTISFSSPSISLLASDTNVHVIPRTEDGLPRPNDDSEEQKVVQAPKKPALEDTDTAVSEES</sequence>
<feature type="transmembrane region" description="Helical" evidence="2">
    <location>
        <begin position="53"/>
        <end position="77"/>
    </location>
</feature>
<accession>A0A1X6NED1</accession>
<evidence type="ECO:0000259" key="4">
    <source>
        <dbReference type="Pfam" id="PF20152"/>
    </source>
</evidence>
<proteinExistence type="predicted"/>
<feature type="compositionally biased region" description="Acidic residues" evidence="1">
    <location>
        <begin position="162"/>
        <end position="172"/>
    </location>
</feature>
<keyword evidence="2" id="KW-1133">Transmembrane helix</keyword>